<evidence type="ECO:0000313" key="3">
    <source>
        <dbReference type="Proteomes" id="UP000318384"/>
    </source>
</evidence>
<feature type="transmembrane region" description="Helical" evidence="1">
    <location>
        <begin position="163"/>
        <end position="184"/>
    </location>
</feature>
<protein>
    <submittedName>
        <fullName evidence="2">Uncharacterized protein</fullName>
    </submittedName>
</protein>
<keyword evidence="1" id="KW-0812">Transmembrane</keyword>
<keyword evidence="1" id="KW-0472">Membrane</keyword>
<gene>
    <name evidence="2" type="ORF">V202x_10610</name>
</gene>
<keyword evidence="3" id="KW-1185">Reference proteome</keyword>
<evidence type="ECO:0000313" key="2">
    <source>
        <dbReference type="EMBL" id="QDU07700.1"/>
    </source>
</evidence>
<evidence type="ECO:0000256" key="1">
    <source>
        <dbReference type="SAM" id="Phobius"/>
    </source>
</evidence>
<feature type="transmembrane region" description="Helical" evidence="1">
    <location>
        <begin position="199"/>
        <end position="217"/>
    </location>
</feature>
<feature type="transmembrane region" description="Helical" evidence="1">
    <location>
        <begin position="68"/>
        <end position="89"/>
    </location>
</feature>
<organism evidence="2 3">
    <name type="scientific">Gimesia aquarii</name>
    <dbReference type="NCBI Taxonomy" id="2527964"/>
    <lineage>
        <taxon>Bacteria</taxon>
        <taxon>Pseudomonadati</taxon>
        <taxon>Planctomycetota</taxon>
        <taxon>Planctomycetia</taxon>
        <taxon>Planctomycetales</taxon>
        <taxon>Planctomycetaceae</taxon>
        <taxon>Gimesia</taxon>
    </lineage>
</organism>
<feature type="transmembrane region" description="Helical" evidence="1">
    <location>
        <begin position="28"/>
        <end position="48"/>
    </location>
</feature>
<proteinExistence type="predicted"/>
<keyword evidence="1" id="KW-1133">Transmembrane helix</keyword>
<dbReference type="AlphaFoldDB" id="A0A517WR16"/>
<name>A0A517WR16_9PLAN</name>
<sequence>MIESMNEAQLFKDEYEAAVCKYNKSTSISGFIIMFFMLLSPFLGLIFIDDLYERDTTQNCAEHRLWIGIGLGLYLLISFILPITCVIFYDNRLKRNLKLNCPLCDAFIGMERTSDHILKTGMCHQCKEMLFEGELASKEEALRYYYQLEVDENQKTKSEMKGITRFTFIVSILALIPSLLIYVWMAKIKESMGEAVPSVFGYLVFFLIFPPIFWFLSRISLKECERRDEELRKTALEMTFHNLKTEDKN</sequence>
<dbReference type="Proteomes" id="UP000318384">
    <property type="component" value="Chromosome"/>
</dbReference>
<reference evidence="2 3" key="1">
    <citation type="submission" date="2019-03" db="EMBL/GenBank/DDBJ databases">
        <title>Deep-cultivation of Planctomycetes and their phenomic and genomic characterization uncovers novel biology.</title>
        <authorList>
            <person name="Wiegand S."/>
            <person name="Jogler M."/>
            <person name="Boedeker C."/>
            <person name="Pinto D."/>
            <person name="Vollmers J."/>
            <person name="Rivas-Marin E."/>
            <person name="Kohn T."/>
            <person name="Peeters S.H."/>
            <person name="Heuer A."/>
            <person name="Rast P."/>
            <person name="Oberbeckmann S."/>
            <person name="Bunk B."/>
            <person name="Jeske O."/>
            <person name="Meyerdierks A."/>
            <person name="Storesund J.E."/>
            <person name="Kallscheuer N."/>
            <person name="Luecker S."/>
            <person name="Lage O.M."/>
            <person name="Pohl T."/>
            <person name="Merkel B.J."/>
            <person name="Hornburger P."/>
            <person name="Mueller R.-W."/>
            <person name="Bruemmer F."/>
            <person name="Labrenz M."/>
            <person name="Spormann A.M."/>
            <person name="Op den Camp H."/>
            <person name="Overmann J."/>
            <person name="Amann R."/>
            <person name="Jetten M.S.M."/>
            <person name="Mascher T."/>
            <person name="Medema M.H."/>
            <person name="Devos D.P."/>
            <person name="Kaster A.-K."/>
            <person name="Ovreas L."/>
            <person name="Rohde M."/>
            <person name="Galperin M.Y."/>
            <person name="Jogler C."/>
        </authorList>
    </citation>
    <scope>NUCLEOTIDE SEQUENCE [LARGE SCALE GENOMIC DNA]</scope>
    <source>
        <strain evidence="2 3">V202</strain>
    </source>
</reference>
<dbReference type="EMBL" id="CP037422">
    <property type="protein sequence ID" value="QDU07700.1"/>
    <property type="molecule type" value="Genomic_DNA"/>
</dbReference>
<accession>A0A517WR16</accession>